<dbReference type="InterPro" id="IPR051236">
    <property type="entry name" value="HAT_RTT109-like"/>
</dbReference>
<dbReference type="PANTHER" id="PTHR31571:SF1">
    <property type="entry name" value="ALTERED INHERITANCE OF MITOCHONDRIA PROTEIN 6"/>
    <property type="match status" value="1"/>
</dbReference>
<comment type="similarity">
    <text evidence="1">Belongs to the AIM6 family.</text>
</comment>
<evidence type="ECO:0000313" key="5">
    <source>
        <dbReference type="Proteomes" id="UP000266152"/>
    </source>
</evidence>
<dbReference type="SUPFAM" id="SSF51695">
    <property type="entry name" value="PLC-like phosphodiesterases"/>
    <property type="match status" value="1"/>
</dbReference>
<evidence type="ECO:0000313" key="4">
    <source>
        <dbReference type="EMBL" id="RGP67105.1"/>
    </source>
</evidence>
<organism evidence="4 5">
    <name type="scientific">Fusarium sporotrichioides</name>
    <dbReference type="NCBI Taxonomy" id="5514"/>
    <lineage>
        <taxon>Eukaryota</taxon>
        <taxon>Fungi</taxon>
        <taxon>Dikarya</taxon>
        <taxon>Ascomycota</taxon>
        <taxon>Pezizomycotina</taxon>
        <taxon>Sordariomycetes</taxon>
        <taxon>Hypocreomycetidae</taxon>
        <taxon>Hypocreales</taxon>
        <taxon>Nectriaceae</taxon>
        <taxon>Fusarium</taxon>
    </lineage>
</organism>
<dbReference type="EMBL" id="PXOF01000086">
    <property type="protein sequence ID" value="RGP67105.1"/>
    <property type="molecule type" value="Genomic_DNA"/>
</dbReference>
<feature type="transmembrane region" description="Helical" evidence="3">
    <location>
        <begin position="415"/>
        <end position="435"/>
    </location>
</feature>
<dbReference type="GO" id="GO:0008081">
    <property type="term" value="F:phosphoric diester hydrolase activity"/>
    <property type="evidence" value="ECO:0007669"/>
    <property type="project" value="InterPro"/>
</dbReference>
<gene>
    <name evidence="4" type="ORF">FSPOR_6161</name>
</gene>
<keyword evidence="5" id="KW-1185">Reference proteome</keyword>
<keyword evidence="3" id="KW-0812">Transmembrane</keyword>
<dbReference type="GO" id="GO:0006629">
    <property type="term" value="P:lipid metabolic process"/>
    <property type="evidence" value="ECO:0007669"/>
    <property type="project" value="InterPro"/>
</dbReference>
<keyword evidence="3" id="KW-0472">Membrane</keyword>
<evidence type="ECO:0000256" key="1">
    <source>
        <dbReference type="ARBA" id="ARBA00008858"/>
    </source>
</evidence>
<sequence length="446" mass="50539">MNLTGYLCSTTDKDDIEYRPLHPRSFPNENDALPYTVCATSSSRSWFWKLWTKWVKLCVAAGLGALLILVSFFLLTFVIERYAIYNFEASGFALADPIEHYGDAAESAKRWVEDLSPQVSPVMVHSHNDYLRPRPLFSALSVGCASVEADVWLSSNGRDLLVGHHWWNLRPEKTLESLYITPLLHILDAFNSPPHVDNLTETGSAAGVFATDPNKTLILFIDVKDDPAKTWPVLMKHLEPLRARGYLSYHQKLSSTPTNQSFHSGPLTVVGTGNIVKQRDVNIGADLAKWQKYHDVFLDASLDLLSRPGFCRTVDSLCPQVQENEFYTASVSLWRAVGIFIPYFSQAQRTTVKNQVRLAKDLNLKSRYWELPGWPTSQRNYVWRTLAHEGVDLLNADDIVSATTKHWHSDYAIEGAWILGIASCIISFLFTVNWLGKRMMRRIMTV</sequence>
<accession>A0A395S4E0</accession>
<dbReference type="Proteomes" id="UP000266152">
    <property type="component" value="Unassembled WGS sequence"/>
</dbReference>
<name>A0A395S4E0_FUSSP</name>
<comment type="caution">
    <text evidence="4">The sequence shown here is derived from an EMBL/GenBank/DDBJ whole genome shotgun (WGS) entry which is preliminary data.</text>
</comment>
<dbReference type="STRING" id="5514.A0A395S4E0"/>
<dbReference type="InterPro" id="IPR017946">
    <property type="entry name" value="PLC-like_Pdiesterase_TIM-brl"/>
</dbReference>
<evidence type="ECO:0000256" key="3">
    <source>
        <dbReference type="SAM" id="Phobius"/>
    </source>
</evidence>
<evidence type="ECO:0000256" key="2">
    <source>
        <dbReference type="ARBA" id="ARBA00014286"/>
    </source>
</evidence>
<feature type="transmembrane region" description="Helical" evidence="3">
    <location>
        <begin position="54"/>
        <end position="79"/>
    </location>
</feature>
<dbReference type="PANTHER" id="PTHR31571">
    <property type="entry name" value="ALTERED INHERITANCE OF MITOCHONDRIA PROTEIN 6"/>
    <property type="match status" value="1"/>
</dbReference>
<dbReference type="AlphaFoldDB" id="A0A395S4E0"/>
<protein>
    <recommendedName>
        <fullName evidence="2">Altered inheritance of mitochondria protein 6</fullName>
    </recommendedName>
</protein>
<keyword evidence="3" id="KW-1133">Transmembrane helix</keyword>
<proteinExistence type="inferred from homology"/>
<reference evidence="4 5" key="1">
    <citation type="journal article" date="2018" name="PLoS Pathog.">
        <title>Evolution of structural diversity of trichothecenes, a family of toxins produced by plant pathogenic and entomopathogenic fungi.</title>
        <authorList>
            <person name="Proctor R.H."/>
            <person name="McCormick S.P."/>
            <person name="Kim H.S."/>
            <person name="Cardoza R.E."/>
            <person name="Stanley A.M."/>
            <person name="Lindo L."/>
            <person name="Kelly A."/>
            <person name="Brown D.W."/>
            <person name="Lee T."/>
            <person name="Vaughan M.M."/>
            <person name="Alexander N.J."/>
            <person name="Busman M."/>
            <person name="Gutierrez S."/>
        </authorList>
    </citation>
    <scope>NUCLEOTIDE SEQUENCE [LARGE SCALE GENOMIC DNA]</scope>
    <source>
        <strain evidence="4 5">NRRL 3299</strain>
    </source>
</reference>